<dbReference type="PANTHER" id="PTHR33445">
    <property type="entry name" value="ATP SYNTHASE SUBUNIT B', CHLOROPLASTIC"/>
    <property type="match status" value="1"/>
</dbReference>
<evidence type="ECO:0000256" key="9">
    <source>
        <dbReference type="ARBA" id="ARBA00023136"/>
    </source>
</evidence>
<evidence type="ECO:0000256" key="15">
    <source>
        <dbReference type="SAM" id="Coils"/>
    </source>
</evidence>
<keyword evidence="3 13" id="KW-1003">Cell membrane</keyword>
<keyword evidence="6 13" id="KW-0375">Hydrogen ion transport</keyword>
<dbReference type="InterPro" id="IPR028987">
    <property type="entry name" value="ATP_synth_B-like_membr_sf"/>
</dbReference>
<keyword evidence="15" id="KW-0175">Coiled coil</keyword>
<evidence type="ECO:0000313" key="17">
    <source>
        <dbReference type="Proteomes" id="UP001059576"/>
    </source>
</evidence>
<evidence type="ECO:0000256" key="11">
    <source>
        <dbReference type="ARBA" id="ARBA00025198"/>
    </source>
</evidence>
<keyword evidence="5 13" id="KW-0812">Transmembrane</keyword>
<feature type="coiled-coil region" evidence="15">
    <location>
        <begin position="118"/>
        <end position="145"/>
    </location>
</feature>
<evidence type="ECO:0000256" key="10">
    <source>
        <dbReference type="ARBA" id="ARBA00023310"/>
    </source>
</evidence>
<organism evidence="16 17">
    <name type="scientific">Mycoplasmopsis equigenitalium</name>
    <dbReference type="NCBI Taxonomy" id="114883"/>
    <lineage>
        <taxon>Bacteria</taxon>
        <taxon>Bacillati</taxon>
        <taxon>Mycoplasmatota</taxon>
        <taxon>Mycoplasmoidales</taxon>
        <taxon>Metamycoplasmataceae</taxon>
        <taxon>Mycoplasmopsis</taxon>
    </lineage>
</organism>
<evidence type="ECO:0000256" key="1">
    <source>
        <dbReference type="ARBA" id="ARBA00005513"/>
    </source>
</evidence>
<comment type="function">
    <text evidence="11 13">F(1)F(0) ATP synthase produces ATP from ADP in the presence of a proton or sodium gradient. F-type ATPases consist of two structural domains, F(1) containing the extramembraneous catalytic core and F(0) containing the membrane proton channel, linked together by a central stalk and a peripheral stalk. During catalysis, ATP synthesis in the catalytic domain of F(1) is coupled via a rotary mechanism of the central stalk subunits to proton translocation.</text>
</comment>
<dbReference type="InterPro" id="IPR002146">
    <property type="entry name" value="ATP_synth_b/b'su_bac/chlpt"/>
</dbReference>
<dbReference type="NCBIfam" id="TIGR01144">
    <property type="entry name" value="ATP_synt_b"/>
    <property type="match status" value="1"/>
</dbReference>
<name>A0ABY5J202_9BACT</name>
<dbReference type="Gene3D" id="1.20.5.620">
    <property type="entry name" value="F1F0 ATP synthase subunit B, membrane domain"/>
    <property type="match status" value="1"/>
</dbReference>
<reference evidence="16" key="1">
    <citation type="submission" date="2022-07" db="EMBL/GenBank/DDBJ databases">
        <title>Complete genome of Mycoplasma equigenitalium type strain T37.</title>
        <authorList>
            <person name="Spergser J."/>
        </authorList>
    </citation>
    <scope>NUCLEOTIDE SEQUENCE</scope>
    <source>
        <strain evidence="16">T37</strain>
    </source>
</reference>
<evidence type="ECO:0000256" key="2">
    <source>
        <dbReference type="ARBA" id="ARBA00022448"/>
    </source>
</evidence>
<dbReference type="CDD" id="cd06503">
    <property type="entry name" value="ATP-synt_Fo_b"/>
    <property type="match status" value="1"/>
</dbReference>
<keyword evidence="9 13" id="KW-0472">Membrane</keyword>
<keyword evidence="4 13" id="KW-0138">CF(0)</keyword>
<evidence type="ECO:0000256" key="5">
    <source>
        <dbReference type="ARBA" id="ARBA00022692"/>
    </source>
</evidence>
<comment type="subunit">
    <text evidence="13">F-type ATPases have 2 components, F(1) - the catalytic core - and F(0) - the membrane proton channel. F(1) has five subunits: alpha(3), beta(3), gamma(1), delta(1), epsilon(1). F(0) has three main subunits: a(1), b(2) and c(10-14). The alpha and beta chains form an alternating ring which encloses part of the gamma chain. F(1) is attached to F(0) by a central stalk formed by the gamma and epsilon chains, while a peripheral stalk is formed by the delta and b chains.</text>
</comment>
<evidence type="ECO:0000256" key="13">
    <source>
        <dbReference type="HAMAP-Rule" id="MF_01398"/>
    </source>
</evidence>
<dbReference type="Proteomes" id="UP001059576">
    <property type="component" value="Chromosome"/>
</dbReference>
<feature type="transmembrane region" description="Helical" evidence="13">
    <location>
        <begin position="27"/>
        <end position="49"/>
    </location>
</feature>
<proteinExistence type="inferred from homology"/>
<dbReference type="Pfam" id="PF00430">
    <property type="entry name" value="ATP-synt_B"/>
    <property type="match status" value="1"/>
</dbReference>
<keyword evidence="10 13" id="KW-0066">ATP synthesis</keyword>
<keyword evidence="8 13" id="KW-0406">Ion transport</keyword>
<dbReference type="SUPFAM" id="SSF81573">
    <property type="entry name" value="F1F0 ATP synthase subunit B, membrane domain"/>
    <property type="match status" value="1"/>
</dbReference>
<sequence length="177" mass="20640">MTTPVITYLSEGDINVSETFKKLFPNIPLLIATIIAFIIVFGFLTYFFYKPVKKMLERRNKFIQKNIDDSIRNKKLALESSDEAQERLMNAKITAAEIIDKAKFEAEKVIIEYTTRANKEAELIKSHAEIDIKNEKEKFEKESRQAIIDVAFEIANKIVKKEIKPENEQKLIEDYFK</sequence>
<comment type="function">
    <text evidence="13">Component of the F(0) channel, it forms part of the peripheral stalk, linking F(1) to F(0).</text>
</comment>
<comment type="subcellular location">
    <subcellularLocation>
        <location evidence="13">Cell membrane</location>
        <topology evidence="13">Single-pass membrane protein</topology>
    </subcellularLocation>
    <subcellularLocation>
        <location evidence="12">Endomembrane system</location>
        <topology evidence="12">Single-pass membrane protein</topology>
    </subcellularLocation>
</comment>
<protein>
    <recommendedName>
        <fullName evidence="13">ATP synthase subunit b</fullName>
    </recommendedName>
    <alternativeName>
        <fullName evidence="13">ATP synthase F(0) sector subunit b</fullName>
    </alternativeName>
    <alternativeName>
        <fullName evidence="13">ATPase subunit I</fullName>
    </alternativeName>
    <alternativeName>
        <fullName evidence="13">F-type ATPase subunit b</fullName>
        <shortName evidence="13">F-ATPase subunit b</shortName>
    </alternativeName>
</protein>
<keyword evidence="2 13" id="KW-0813">Transport</keyword>
<dbReference type="HAMAP" id="MF_01398">
    <property type="entry name" value="ATP_synth_b_bprime"/>
    <property type="match status" value="1"/>
</dbReference>
<evidence type="ECO:0000256" key="4">
    <source>
        <dbReference type="ARBA" id="ARBA00022547"/>
    </source>
</evidence>
<evidence type="ECO:0000313" key="16">
    <source>
        <dbReference type="EMBL" id="UUD37292.1"/>
    </source>
</evidence>
<dbReference type="InterPro" id="IPR050059">
    <property type="entry name" value="ATP_synthase_B_chain"/>
</dbReference>
<evidence type="ECO:0000256" key="6">
    <source>
        <dbReference type="ARBA" id="ARBA00022781"/>
    </source>
</evidence>
<comment type="similarity">
    <text evidence="1 13 14">Belongs to the ATPase B chain family.</text>
</comment>
<gene>
    <name evidence="13 16" type="primary">atpF</name>
    <name evidence="16" type="ORF">NPA09_01830</name>
</gene>
<evidence type="ECO:0000256" key="12">
    <source>
        <dbReference type="ARBA" id="ARBA00037847"/>
    </source>
</evidence>
<dbReference type="InterPro" id="IPR005864">
    <property type="entry name" value="ATP_synth_F0_bsu_bac"/>
</dbReference>
<evidence type="ECO:0000256" key="7">
    <source>
        <dbReference type="ARBA" id="ARBA00022989"/>
    </source>
</evidence>
<accession>A0ABY5J202</accession>
<evidence type="ECO:0000256" key="3">
    <source>
        <dbReference type="ARBA" id="ARBA00022475"/>
    </source>
</evidence>
<keyword evidence="17" id="KW-1185">Reference proteome</keyword>
<dbReference type="EMBL" id="CP101808">
    <property type="protein sequence ID" value="UUD37292.1"/>
    <property type="molecule type" value="Genomic_DNA"/>
</dbReference>
<evidence type="ECO:0000256" key="8">
    <source>
        <dbReference type="ARBA" id="ARBA00023065"/>
    </source>
</evidence>
<dbReference type="PANTHER" id="PTHR33445:SF1">
    <property type="entry name" value="ATP SYNTHASE SUBUNIT B"/>
    <property type="match status" value="1"/>
</dbReference>
<dbReference type="RefSeq" id="WP_129721733.1">
    <property type="nucleotide sequence ID" value="NZ_CP101808.1"/>
</dbReference>
<keyword evidence="7 13" id="KW-1133">Transmembrane helix</keyword>
<evidence type="ECO:0000256" key="14">
    <source>
        <dbReference type="RuleBase" id="RU003848"/>
    </source>
</evidence>